<organism evidence="12 13">
    <name type="scientific">Salicibibacter kimchii</name>
    <dbReference type="NCBI Taxonomy" id="2099786"/>
    <lineage>
        <taxon>Bacteria</taxon>
        <taxon>Bacillati</taxon>
        <taxon>Bacillota</taxon>
        <taxon>Bacilli</taxon>
        <taxon>Bacillales</taxon>
        <taxon>Bacillaceae</taxon>
        <taxon>Salicibibacter</taxon>
    </lineage>
</organism>
<proteinExistence type="inferred from homology"/>
<feature type="binding site" evidence="8">
    <location>
        <position position="88"/>
    </location>
    <ligand>
        <name>shikimate</name>
        <dbReference type="ChEBI" id="CHEBI:36208"/>
    </ligand>
</feature>
<keyword evidence="3 8" id="KW-0028">Amino-acid biosynthesis</keyword>
<dbReference type="CDD" id="cd01065">
    <property type="entry name" value="NAD_bind_Shikimate_DH"/>
    <property type="match status" value="1"/>
</dbReference>
<comment type="function">
    <text evidence="8">Involved in the biosynthesis of the chorismate, which leads to the biosynthesis of aromatic amino acids. Catalyzes the reversible NADPH linked reduction of 3-dehydroshikimate (DHSA) to yield shikimate (SA).</text>
</comment>
<gene>
    <name evidence="8 12" type="primary">aroE</name>
    <name evidence="12" type="ORF">DT065_00575</name>
</gene>
<dbReference type="HAMAP" id="MF_00222">
    <property type="entry name" value="Shikimate_DH_AroE"/>
    <property type="match status" value="1"/>
</dbReference>
<comment type="similarity">
    <text evidence="8">Belongs to the shikimate dehydrogenase family.</text>
</comment>
<dbReference type="SUPFAM" id="SSF53223">
    <property type="entry name" value="Aminoacid dehydrogenase-like, N-terminal domain"/>
    <property type="match status" value="1"/>
</dbReference>
<feature type="binding site" evidence="8">
    <location>
        <begin position="152"/>
        <end position="157"/>
    </location>
    <ligand>
        <name>NADP(+)</name>
        <dbReference type="ChEBI" id="CHEBI:58349"/>
    </ligand>
</feature>
<dbReference type="GO" id="GO:0009423">
    <property type="term" value="P:chorismate biosynthetic process"/>
    <property type="evidence" value="ECO:0007669"/>
    <property type="project" value="UniProtKB-UniRule"/>
</dbReference>
<dbReference type="KEGG" id="rue:DT065_00575"/>
<evidence type="ECO:0000313" key="13">
    <source>
        <dbReference type="Proteomes" id="UP000252100"/>
    </source>
</evidence>
<sequence length="282" mass="31172">MTLENYAVIGHPISQSKSPLIHNRHFETVGRKAIYTSYDVLPGHLGAVLEAFQTLGLRGFNVTVPHKVDIIPFLDVVDEEALEIGAVNTVVNREGKWHGYNTDGKGYLNGLKAMTGSCLEQMRVLVIGAGGAARAVTTVLAKHGVKQLAITNRTPARAVDLKANLGRYINIDVLDQSSARRALSSFDLVINTTSLGMNGEDALPMEIENLKTNVYLSDLIYNPLETRWLQIGKSEAKAVQNGLAMFIEQAALAYEIWTEKRADRAFMARMIREEMEQNETDE</sequence>
<dbReference type="InterPro" id="IPR022893">
    <property type="entry name" value="Shikimate_DH_fam"/>
</dbReference>
<evidence type="ECO:0000256" key="1">
    <source>
        <dbReference type="ARBA" id="ARBA00004871"/>
    </source>
</evidence>
<evidence type="ECO:0000256" key="6">
    <source>
        <dbReference type="ARBA" id="ARBA00023141"/>
    </source>
</evidence>
<evidence type="ECO:0000256" key="4">
    <source>
        <dbReference type="ARBA" id="ARBA00022857"/>
    </source>
</evidence>
<dbReference type="Pfam" id="PF08501">
    <property type="entry name" value="Shikimate_dh_N"/>
    <property type="match status" value="1"/>
</dbReference>
<dbReference type="InterPro" id="IPR006151">
    <property type="entry name" value="Shikm_DH/Glu-tRNA_Rdtase"/>
</dbReference>
<keyword evidence="4 8" id="KW-0521">NADP</keyword>
<feature type="binding site" evidence="8">
    <location>
        <position position="249"/>
    </location>
    <ligand>
        <name>shikimate</name>
        <dbReference type="ChEBI" id="CHEBI:36208"/>
    </ligand>
</feature>
<accession>A0A345BUM5</accession>
<dbReference type="NCBIfam" id="TIGR00507">
    <property type="entry name" value="aroE"/>
    <property type="match status" value="1"/>
</dbReference>
<feature type="active site" description="Proton acceptor" evidence="8">
    <location>
        <position position="67"/>
    </location>
</feature>
<dbReference type="InterPro" id="IPR011342">
    <property type="entry name" value="Shikimate_DH"/>
</dbReference>
<protein>
    <recommendedName>
        <fullName evidence="2 8">Shikimate dehydrogenase (NADP(+))</fullName>
        <shortName evidence="8">SDH</shortName>
        <ecNumber evidence="2 8">1.1.1.25</ecNumber>
    </recommendedName>
</protein>
<dbReference type="InterPro" id="IPR041121">
    <property type="entry name" value="SDH_C"/>
</dbReference>
<dbReference type="GO" id="GO:0008652">
    <property type="term" value="P:amino acid biosynthetic process"/>
    <property type="evidence" value="ECO:0007669"/>
    <property type="project" value="UniProtKB-KW"/>
</dbReference>
<dbReference type="UniPathway" id="UPA00053">
    <property type="reaction ID" value="UER00087"/>
</dbReference>
<dbReference type="GO" id="GO:0050661">
    <property type="term" value="F:NADP binding"/>
    <property type="evidence" value="ECO:0007669"/>
    <property type="project" value="InterPro"/>
</dbReference>
<comment type="subunit">
    <text evidence="8">Homodimer.</text>
</comment>
<dbReference type="Pfam" id="PF18317">
    <property type="entry name" value="SDH_C"/>
    <property type="match status" value="1"/>
</dbReference>
<evidence type="ECO:0000256" key="5">
    <source>
        <dbReference type="ARBA" id="ARBA00023002"/>
    </source>
</evidence>
<dbReference type="Pfam" id="PF01488">
    <property type="entry name" value="Shikimate_DH"/>
    <property type="match status" value="1"/>
</dbReference>
<evidence type="ECO:0000259" key="10">
    <source>
        <dbReference type="Pfam" id="PF08501"/>
    </source>
</evidence>
<evidence type="ECO:0000256" key="2">
    <source>
        <dbReference type="ARBA" id="ARBA00012962"/>
    </source>
</evidence>
<keyword evidence="5 8" id="KW-0560">Oxidoreductase</keyword>
<dbReference type="EC" id="1.1.1.25" evidence="2 8"/>
<name>A0A345BUM5_9BACI</name>
<dbReference type="GO" id="GO:0009073">
    <property type="term" value="P:aromatic amino acid family biosynthetic process"/>
    <property type="evidence" value="ECO:0007669"/>
    <property type="project" value="UniProtKB-KW"/>
</dbReference>
<feature type="binding site" evidence="8">
    <location>
        <begin position="16"/>
        <end position="18"/>
    </location>
    <ligand>
        <name>shikimate</name>
        <dbReference type="ChEBI" id="CHEBI:36208"/>
    </ligand>
</feature>
<feature type="domain" description="Quinate/shikimate 5-dehydrogenase/glutamyl-tRNA reductase" evidence="9">
    <location>
        <begin position="117"/>
        <end position="194"/>
    </location>
</feature>
<dbReference type="GO" id="GO:0019632">
    <property type="term" value="P:shikimate metabolic process"/>
    <property type="evidence" value="ECO:0007669"/>
    <property type="project" value="InterPro"/>
</dbReference>
<evidence type="ECO:0000313" key="12">
    <source>
        <dbReference type="EMBL" id="AXF54656.1"/>
    </source>
</evidence>
<dbReference type="InterPro" id="IPR046346">
    <property type="entry name" value="Aminoacid_DH-like_N_sf"/>
</dbReference>
<dbReference type="InterPro" id="IPR036291">
    <property type="entry name" value="NAD(P)-bd_dom_sf"/>
</dbReference>
<evidence type="ECO:0000259" key="11">
    <source>
        <dbReference type="Pfam" id="PF18317"/>
    </source>
</evidence>
<dbReference type="EMBL" id="CP031092">
    <property type="protein sequence ID" value="AXF54656.1"/>
    <property type="molecule type" value="Genomic_DNA"/>
</dbReference>
<dbReference type="Gene3D" id="3.40.50.10860">
    <property type="entry name" value="Leucine Dehydrogenase, chain A, domain 1"/>
    <property type="match status" value="1"/>
</dbReference>
<feature type="binding site" evidence="8">
    <location>
        <position position="221"/>
    </location>
    <ligand>
        <name>shikimate</name>
        <dbReference type="ChEBI" id="CHEBI:36208"/>
    </ligand>
</feature>
<evidence type="ECO:0000256" key="8">
    <source>
        <dbReference type="HAMAP-Rule" id="MF_00222"/>
    </source>
</evidence>
<evidence type="ECO:0000256" key="7">
    <source>
        <dbReference type="ARBA" id="ARBA00049442"/>
    </source>
</evidence>
<dbReference type="SUPFAM" id="SSF51735">
    <property type="entry name" value="NAD(P)-binding Rossmann-fold domains"/>
    <property type="match status" value="1"/>
</dbReference>
<dbReference type="OrthoDB" id="9792692at2"/>
<keyword evidence="13" id="KW-1185">Reference proteome</keyword>
<feature type="binding site" evidence="8">
    <location>
        <position position="219"/>
    </location>
    <ligand>
        <name>NADP(+)</name>
        <dbReference type="ChEBI" id="CHEBI:58349"/>
    </ligand>
</feature>
<feature type="domain" description="Shikimate dehydrogenase substrate binding N-terminal" evidence="10">
    <location>
        <begin position="8"/>
        <end position="90"/>
    </location>
</feature>
<feature type="binding site" evidence="8">
    <location>
        <position position="103"/>
    </location>
    <ligand>
        <name>shikimate</name>
        <dbReference type="ChEBI" id="CHEBI:36208"/>
    </ligand>
</feature>
<evidence type="ECO:0000256" key="3">
    <source>
        <dbReference type="ARBA" id="ARBA00022605"/>
    </source>
</evidence>
<keyword evidence="6 8" id="KW-0057">Aromatic amino acid biosynthesis</keyword>
<feature type="binding site" evidence="8">
    <location>
        <position position="63"/>
    </location>
    <ligand>
        <name>shikimate</name>
        <dbReference type="ChEBI" id="CHEBI:36208"/>
    </ligand>
</feature>
<dbReference type="GO" id="GO:0005829">
    <property type="term" value="C:cytosol"/>
    <property type="evidence" value="ECO:0007669"/>
    <property type="project" value="TreeGrafter"/>
</dbReference>
<feature type="domain" description="SDH C-terminal" evidence="11">
    <location>
        <begin position="242"/>
        <end position="268"/>
    </location>
</feature>
<dbReference type="InterPro" id="IPR013708">
    <property type="entry name" value="Shikimate_DH-bd_N"/>
</dbReference>
<dbReference type="AlphaFoldDB" id="A0A345BUM5"/>
<evidence type="ECO:0000259" key="9">
    <source>
        <dbReference type="Pfam" id="PF01488"/>
    </source>
</evidence>
<dbReference type="RefSeq" id="WP_114369932.1">
    <property type="nucleotide sequence ID" value="NZ_CP031092.1"/>
</dbReference>
<dbReference type="PANTHER" id="PTHR21089">
    <property type="entry name" value="SHIKIMATE DEHYDROGENASE"/>
    <property type="match status" value="1"/>
</dbReference>
<reference evidence="12 13" key="1">
    <citation type="journal article" date="2018" name="J. Microbiol.">
        <title>Salicibibacter kimchii gen. nov., sp. nov., a moderately halophilic and alkalitolerant bacterium in the family Bacillaceae, isolated from kimchi.</title>
        <authorList>
            <person name="Jang J.Y."/>
            <person name="Oh Y.J."/>
            <person name="Lim S.K."/>
            <person name="Park H.K."/>
            <person name="Lee C."/>
            <person name="Kim J.Y."/>
            <person name="Lee M.A."/>
            <person name="Choi H.J."/>
        </authorList>
    </citation>
    <scope>NUCLEOTIDE SEQUENCE [LARGE SCALE GENOMIC DNA]</scope>
    <source>
        <strain evidence="12 13">NKC1-1</strain>
    </source>
</reference>
<comment type="catalytic activity">
    <reaction evidence="7 8">
        <text>shikimate + NADP(+) = 3-dehydroshikimate + NADPH + H(+)</text>
        <dbReference type="Rhea" id="RHEA:17737"/>
        <dbReference type="ChEBI" id="CHEBI:15378"/>
        <dbReference type="ChEBI" id="CHEBI:16630"/>
        <dbReference type="ChEBI" id="CHEBI:36208"/>
        <dbReference type="ChEBI" id="CHEBI:57783"/>
        <dbReference type="ChEBI" id="CHEBI:58349"/>
        <dbReference type="EC" id="1.1.1.25"/>
    </reaction>
</comment>
<dbReference type="PANTHER" id="PTHR21089:SF1">
    <property type="entry name" value="BIFUNCTIONAL 3-DEHYDROQUINATE DEHYDRATASE_SHIKIMATE DEHYDROGENASE, CHLOROPLASTIC"/>
    <property type="match status" value="1"/>
</dbReference>
<feature type="binding site" evidence="8">
    <location>
        <position position="79"/>
    </location>
    <ligand>
        <name>NADP(+)</name>
        <dbReference type="ChEBI" id="CHEBI:58349"/>
    </ligand>
</feature>
<dbReference type="Gene3D" id="3.40.50.720">
    <property type="entry name" value="NAD(P)-binding Rossmann-like Domain"/>
    <property type="match status" value="1"/>
</dbReference>
<comment type="pathway">
    <text evidence="1 8">Metabolic intermediate biosynthesis; chorismate biosynthesis; chorismate from D-erythrose 4-phosphate and phosphoenolpyruvate: step 4/7.</text>
</comment>
<dbReference type="Proteomes" id="UP000252100">
    <property type="component" value="Chromosome"/>
</dbReference>
<dbReference type="GO" id="GO:0004764">
    <property type="term" value="F:shikimate 3-dehydrogenase (NADP+) activity"/>
    <property type="evidence" value="ECO:0007669"/>
    <property type="project" value="UniProtKB-UniRule"/>
</dbReference>
<feature type="binding site" evidence="8">
    <location>
        <position position="242"/>
    </location>
    <ligand>
        <name>NADP(+)</name>
        <dbReference type="ChEBI" id="CHEBI:58349"/>
    </ligand>
</feature>
<feature type="binding site" evidence="8">
    <location>
        <begin position="128"/>
        <end position="132"/>
    </location>
    <ligand>
        <name>NADP(+)</name>
        <dbReference type="ChEBI" id="CHEBI:58349"/>
    </ligand>
</feature>